<evidence type="ECO:0000256" key="6">
    <source>
        <dbReference type="ARBA" id="ARBA00022777"/>
    </source>
</evidence>
<dbReference type="InterPro" id="IPR011009">
    <property type="entry name" value="Kinase-like_dom_sf"/>
</dbReference>
<evidence type="ECO:0000259" key="14">
    <source>
        <dbReference type="PROSITE" id="PS51746"/>
    </source>
</evidence>
<evidence type="ECO:0000259" key="12">
    <source>
        <dbReference type="PROSITE" id="PS50011"/>
    </source>
</evidence>
<evidence type="ECO:0000256" key="10">
    <source>
        <dbReference type="RuleBase" id="RU003465"/>
    </source>
</evidence>
<dbReference type="GO" id="GO:0016020">
    <property type="term" value="C:membrane"/>
    <property type="evidence" value="ECO:0007669"/>
    <property type="project" value="UniProtKB-SubCell"/>
</dbReference>
<dbReference type="OrthoDB" id="10264738at2759"/>
<evidence type="ECO:0000256" key="4">
    <source>
        <dbReference type="ARBA" id="ARBA00022723"/>
    </source>
</evidence>
<dbReference type="PROSITE" id="PS50011">
    <property type="entry name" value="PROTEIN_KINASE_DOM"/>
    <property type="match status" value="1"/>
</dbReference>
<feature type="domain" description="Cyclic nucleotide-binding" evidence="13">
    <location>
        <begin position="558"/>
        <end position="662"/>
    </location>
</feature>
<dbReference type="PROSITE" id="PS51746">
    <property type="entry name" value="PPM_2"/>
    <property type="match status" value="1"/>
</dbReference>
<keyword evidence="6" id="KW-0418">Kinase</keyword>
<reference evidence="16" key="1">
    <citation type="journal article" date="2023" name="Commun. Biol.">
        <title>Genome analysis of Parmales, the sister group of diatoms, reveals the evolutionary specialization of diatoms from phago-mixotrophs to photoautotrophs.</title>
        <authorList>
            <person name="Ban H."/>
            <person name="Sato S."/>
            <person name="Yoshikawa S."/>
            <person name="Yamada K."/>
            <person name="Nakamura Y."/>
            <person name="Ichinomiya M."/>
            <person name="Sato N."/>
            <person name="Blanc-Mathieu R."/>
            <person name="Endo H."/>
            <person name="Kuwata A."/>
            <person name="Ogata H."/>
        </authorList>
    </citation>
    <scope>NUCLEOTIDE SEQUENCE [LARGE SCALE GENOMIC DNA]</scope>
    <source>
        <strain evidence="16">NIES 3701</strain>
    </source>
</reference>
<dbReference type="CDD" id="cd00038">
    <property type="entry name" value="CAP_ED"/>
    <property type="match status" value="2"/>
</dbReference>
<feature type="compositionally biased region" description="Polar residues" evidence="11">
    <location>
        <begin position="24"/>
        <end position="36"/>
    </location>
</feature>
<accession>A0A9W7EGU5</accession>
<dbReference type="PRINTS" id="PR00103">
    <property type="entry name" value="CAMPKINASE"/>
</dbReference>
<dbReference type="PROSITE" id="PS01032">
    <property type="entry name" value="PPM_1"/>
    <property type="match status" value="1"/>
</dbReference>
<dbReference type="Gene3D" id="3.60.40.10">
    <property type="entry name" value="PPM-type phosphatase domain"/>
    <property type="match status" value="1"/>
</dbReference>
<dbReference type="InterPro" id="IPR000719">
    <property type="entry name" value="Prot_kinase_dom"/>
</dbReference>
<comment type="caution">
    <text evidence="15">The sequence shown here is derived from an EMBL/GenBank/DDBJ whole genome shotgun (WGS) entry which is preliminary data.</text>
</comment>
<evidence type="ECO:0000259" key="13">
    <source>
        <dbReference type="PROSITE" id="PS50042"/>
    </source>
</evidence>
<dbReference type="PROSITE" id="PS50042">
    <property type="entry name" value="CNMP_BINDING_3"/>
    <property type="match status" value="2"/>
</dbReference>
<evidence type="ECO:0000256" key="8">
    <source>
        <dbReference type="ARBA" id="ARBA00022840"/>
    </source>
</evidence>
<dbReference type="Pfam" id="PF00027">
    <property type="entry name" value="cNMP_binding"/>
    <property type="match status" value="2"/>
</dbReference>
<evidence type="ECO:0000256" key="9">
    <source>
        <dbReference type="ARBA" id="ARBA00022912"/>
    </source>
</evidence>
<keyword evidence="4" id="KW-0479">Metal-binding</keyword>
<dbReference type="Gene3D" id="3.30.200.20">
    <property type="entry name" value="Phosphorylase Kinase, domain 1"/>
    <property type="match status" value="1"/>
</dbReference>
<dbReference type="InterPro" id="IPR014710">
    <property type="entry name" value="RmlC-like_jellyroll"/>
</dbReference>
<dbReference type="GO" id="GO:0004721">
    <property type="term" value="F:phosphoprotein phosphatase activity"/>
    <property type="evidence" value="ECO:0007669"/>
    <property type="project" value="UniProtKB-KW"/>
</dbReference>
<dbReference type="GO" id="GO:0046872">
    <property type="term" value="F:metal ion binding"/>
    <property type="evidence" value="ECO:0007669"/>
    <property type="project" value="UniProtKB-KW"/>
</dbReference>
<dbReference type="Proteomes" id="UP001165085">
    <property type="component" value="Unassembled WGS sequence"/>
</dbReference>
<dbReference type="InterPro" id="IPR001932">
    <property type="entry name" value="PPM-type_phosphatase-like_dom"/>
</dbReference>
<dbReference type="PROSITE" id="PS00888">
    <property type="entry name" value="CNMP_BINDING_1"/>
    <property type="match status" value="2"/>
</dbReference>
<evidence type="ECO:0000256" key="2">
    <source>
        <dbReference type="ARBA" id="ARBA00022527"/>
    </source>
</evidence>
<dbReference type="SUPFAM" id="SSF81606">
    <property type="entry name" value="PP2C-like"/>
    <property type="match status" value="1"/>
</dbReference>
<evidence type="ECO:0000256" key="3">
    <source>
        <dbReference type="ARBA" id="ARBA00022679"/>
    </source>
</evidence>
<keyword evidence="8" id="KW-0067">ATP-binding</keyword>
<evidence type="ECO:0000256" key="5">
    <source>
        <dbReference type="ARBA" id="ARBA00022741"/>
    </source>
</evidence>
<dbReference type="GO" id="GO:0005524">
    <property type="term" value="F:ATP binding"/>
    <property type="evidence" value="ECO:0007669"/>
    <property type="project" value="UniProtKB-KW"/>
</dbReference>
<dbReference type="Gene3D" id="2.60.120.10">
    <property type="entry name" value="Jelly Rolls"/>
    <property type="match status" value="2"/>
</dbReference>
<gene>
    <name evidence="15" type="ORF">TrST_g9210</name>
</gene>
<dbReference type="Pfam" id="PF00481">
    <property type="entry name" value="PP2C"/>
    <property type="match status" value="1"/>
</dbReference>
<dbReference type="AlphaFoldDB" id="A0A9W7EGU5"/>
<feature type="region of interest" description="Disordered" evidence="11">
    <location>
        <begin position="1"/>
        <end position="36"/>
    </location>
</feature>
<evidence type="ECO:0000256" key="11">
    <source>
        <dbReference type="SAM" id="MobiDB-lite"/>
    </source>
</evidence>
<dbReference type="InterPro" id="IPR000595">
    <property type="entry name" value="cNMP-bd_dom"/>
</dbReference>
<dbReference type="Pfam" id="PF00069">
    <property type="entry name" value="Pkinase"/>
    <property type="match status" value="1"/>
</dbReference>
<dbReference type="GO" id="GO:0004691">
    <property type="term" value="F:cAMP-dependent protein kinase activity"/>
    <property type="evidence" value="ECO:0007669"/>
    <property type="project" value="TreeGrafter"/>
</dbReference>
<evidence type="ECO:0008006" key="17">
    <source>
        <dbReference type="Google" id="ProtNLM"/>
    </source>
</evidence>
<dbReference type="PANTHER" id="PTHR24353:SF145">
    <property type="match status" value="1"/>
</dbReference>
<evidence type="ECO:0000256" key="1">
    <source>
        <dbReference type="ARBA" id="ARBA00004170"/>
    </source>
</evidence>
<protein>
    <recommendedName>
        <fullName evidence="17">cGMP-dependent protein kinase</fullName>
    </recommendedName>
</protein>
<dbReference type="GO" id="GO:0005952">
    <property type="term" value="C:cAMP-dependent protein kinase complex"/>
    <property type="evidence" value="ECO:0007669"/>
    <property type="project" value="TreeGrafter"/>
</dbReference>
<keyword evidence="2" id="KW-0723">Serine/threonine-protein kinase</keyword>
<evidence type="ECO:0000313" key="16">
    <source>
        <dbReference type="Proteomes" id="UP001165085"/>
    </source>
</evidence>
<evidence type="ECO:0000256" key="7">
    <source>
        <dbReference type="ARBA" id="ARBA00022801"/>
    </source>
</evidence>
<name>A0A9W7EGU5_9STRA</name>
<organism evidence="15 16">
    <name type="scientific">Triparma strigata</name>
    <dbReference type="NCBI Taxonomy" id="1606541"/>
    <lineage>
        <taxon>Eukaryota</taxon>
        <taxon>Sar</taxon>
        <taxon>Stramenopiles</taxon>
        <taxon>Ochrophyta</taxon>
        <taxon>Bolidophyceae</taxon>
        <taxon>Parmales</taxon>
        <taxon>Triparmaceae</taxon>
        <taxon>Triparma</taxon>
    </lineage>
</organism>
<sequence>MGCANSKDTSTGRSSNGMAPAGQELQSRIQAPSSSSPCLIGAHIRGRYAYMSQRGYYPDSPNKANQDAFCIVKDFHKEGGWLFGVFDGHGGKGDEASNYVKDELPGCIVKELNKLPSPLTSSAYETASLSAHVLCNNLLHKSPVDDTLSGTTSISVLFHGDDYMTISNVGDSRAIAGVRLPSGKIRAVPLSHDQTPYRRDERARVKKTGARILSLDQIEGLEPIHENWGDVNLGEELDEGGDPPRIWSPREEAPGTAFTRSLGDSYAETLGVFAEPEMLSRRITKDDVMLVIASDGVFEFLTNQSVIDMCLKFQDPLSACRAVVAESYELWLQYELRTDDITMIAIYIDEADKATEMDKSATNLNDIYVEGVKPVRRTLSRQKKNAMMKARSAKEDAPFDIQQYITPKTEHEKARIAEAIKASFLFQHITPSARELLFSVMEKVRVKEGDWVIKQGDEGDRFYIVDNGKFEVRIQGDEEKVKNGTNADGGRLVHTYNSGSSHPSFGELALMYSTPRAASIIAASPGQLWALHRNVFRKVLMRRSGRKELMHTLRKIEILKCLNVQQIQQVADCMTEVTFVKGESIIKQGEVGDSFYVIKSGNCQKVAKKMMGNNKLTLQENDYFGESALLIAESRTFSVVAESEEVKCATVDRATFESTIGKLNHIIAEDKRRRDERSSALSGAGPPLSALKKLGAVAVDEFSSTVVCRIEGDTSGQVNHTLRVLYKKAVVETKQKESVMKEMDLLKSLSKLKDFSNCQSLPSLQSTYTDSNCLYALYEEPICCSIACVNEEMDGKWDEACIKHIAMCAILGLAALHGNGVVYRGISPETLLLTKDGNVLLSNFQYARQNPEGNVTICGAPEYLAPEVVQQQGHGLPSDFWQLGVVLYELLQKKTPFFAPNELDVYAKICRHRAGTLSATVESGTPLAGKGMPKCLAFLEKAIHPDPAVRTTALTAKKDPWFSSEWKKLGNSKIRKICEQQLQQRLATDDESQGEGKGGEFKGDAGWCDGW</sequence>
<keyword evidence="7 10" id="KW-0378">Hydrolase</keyword>
<dbReference type="SUPFAM" id="SSF51206">
    <property type="entry name" value="cAMP-binding domain-like"/>
    <property type="match status" value="2"/>
</dbReference>
<dbReference type="EMBL" id="BRXY01000207">
    <property type="protein sequence ID" value="GMH77465.1"/>
    <property type="molecule type" value="Genomic_DNA"/>
</dbReference>
<feature type="region of interest" description="Disordered" evidence="11">
    <location>
        <begin position="985"/>
        <end position="1011"/>
    </location>
</feature>
<dbReference type="SMART" id="SM00100">
    <property type="entry name" value="cNMP"/>
    <property type="match status" value="2"/>
</dbReference>
<dbReference type="InterPro" id="IPR000222">
    <property type="entry name" value="PP2C_BS"/>
</dbReference>
<keyword evidence="9 10" id="KW-0904">Protein phosphatase</keyword>
<comment type="similarity">
    <text evidence="10">Belongs to the PP2C family.</text>
</comment>
<dbReference type="InterPro" id="IPR018490">
    <property type="entry name" value="cNMP-bd_dom_sf"/>
</dbReference>
<comment type="subcellular location">
    <subcellularLocation>
        <location evidence="1">Membrane</location>
        <topology evidence="1">Peripheral membrane protein</topology>
    </subcellularLocation>
</comment>
<dbReference type="PROSITE" id="PS00889">
    <property type="entry name" value="CNMP_BINDING_2"/>
    <property type="match status" value="1"/>
</dbReference>
<feature type="domain" description="Protein kinase" evidence="12">
    <location>
        <begin position="691"/>
        <end position="962"/>
    </location>
</feature>
<dbReference type="SMART" id="SM00332">
    <property type="entry name" value="PP2Cc"/>
    <property type="match status" value="1"/>
</dbReference>
<dbReference type="InterPro" id="IPR018488">
    <property type="entry name" value="cNMP-bd_CS"/>
</dbReference>
<keyword evidence="3" id="KW-0808">Transferase</keyword>
<feature type="compositionally biased region" description="Polar residues" evidence="11">
    <location>
        <begin position="1"/>
        <end position="17"/>
    </location>
</feature>
<keyword evidence="16" id="KW-1185">Reference proteome</keyword>
<feature type="domain" description="Cyclic nucleotide-binding" evidence="13">
    <location>
        <begin position="425"/>
        <end position="542"/>
    </location>
</feature>
<dbReference type="SMART" id="SM00220">
    <property type="entry name" value="S_TKc"/>
    <property type="match status" value="1"/>
</dbReference>
<proteinExistence type="inferred from homology"/>
<dbReference type="SUPFAM" id="SSF56112">
    <property type="entry name" value="Protein kinase-like (PK-like)"/>
    <property type="match status" value="1"/>
</dbReference>
<dbReference type="PANTHER" id="PTHR24353">
    <property type="entry name" value="CYCLIC NUCLEOTIDE-DEPENDENT PROTEIN KINASE"/>
    <property type="match status" value="1"/>
</dbReference>
<dbReference type="Gene3D" id="1.10.510.10">
    <property type="entry name" value="Transferase(Phosphotransferase) domain 1"/>
    <property type="match status" value="1"/>
</dbReference>
<evidence type="ECO:0000313" key="15">
    <source>
        <dbReference type="EMBL" id="GMH77465.1"/>
    </source>
</evidence>
<dbReference type="CDD" id="cd00143">
    <property type="entry name" value="PP2Cc"/>
    <property type="match status" value="1"/>
</dbReference>
<feature type="domain" description="PPM-type phosphatase" evidence="14">
    <location>
        <begin position="47"/>
        <end position="348"/>
    </location>
</feature>
<keyword evidence="5" id="KW-0547">Nucleotide-binding</keyword>
<dbReference type="InterPro" id="IPR036457">
    <property type="entry name" value="PPM-type-like_dom_sf"/>
</dbReference>